<keyword evidence="1" id="KW-0472">Membrane</keyword>
<keyword evidence="1" id="KW-1133">Transmembrane helix</keyword>
<proteinExistence type="predicted"/>
<accession>A0A8K0SPT2</accession>
<evidence type="ECO:0000256" key="1">
    <source>
        <dbReference type="SAM" id="Phobius"/>
    </source>
</evidence>
<feature type="transmembrane region" description="Helical" evidence="1">
    <location>
        <begin position="156"/>
        <end position="176"/>
    </location>
</feature>
<keyword evidence="3" id="KW-1185">Reference proteome</keyword>
<name>A0A8K0SPT2_9HYPO</name>
<feature type="transmembrane region" description="Helical" evidence="1">
    <location>
        <begin position="36"/>
        <end position="60"/>
    </location>
</feature>
<feature type="transmembrane region" description="Helical" evidence="1">
    <location>
        <begin position="101"/>
        <end position="120"/>
    </location>
</feature>
<sequence length="797" mass="88391">MWRENGSSVLGDLGDMWRQAMPFSRRFRDSTGRKPALRYHITPAVVFFIYMIILIVPWVLLCILAERPFSASSYYDQRGTMTRQDIQAIDAVVRFANGMRAMSALLSIPITSTIMAYAAVRYSQRRKADQVLSTRQLFFLADRGWMDLSIMWPGRVGMKLSGMVLLGAGLVFFGIFSHTLQSILITFEPINAMSCLSVPAGDSSCGGTPQIVAEDAEPWAMARVSQNYMTQEVASRLMSINLNDSQPYLWPETTDLSEEETPITEDGQIPSRLNFFQRDADQERAHVRGTYFASSVREGTTTGVLRENAMRMNSSATCEIISRSSFPSTCDGDRPLEWSLERDNMQVRLCVPGSRDEHPWTTSRDRQDVEEEMFLDFQYIEQVEAVFGSDNFTIHCTTSSARGYFELGNIMNSGAYGPLIDTWPDAATAENDFNDFLVDDSRLSSSDEMQNDGPLGSANRGVDPYATGWIATPGPLMTTTLSLFGNTSFLRFFDGDTTSMSPSEAFYALCTHGNIPYGQIHSRSSNGDPHALCNGAVPALDAAGPENEASIDSFIDVVLASWFNHFKTVTESENLLNIGMFVSNEVLMTQAVTAVEEGFGARPIYYSEGTPVLKPSLTPVVVIAISVLIGLQGILLGIMAFYGCSGPTWTPTLDAMAMARIGQAMADTDLPPIGPVERRHRMRLKDIDAVIGVDESIGRNRHDPSLSRWASGHSDLFNDGSRSDSTGKPVPEAFQLIPGAKGMQMHIHMQLQPLLLYLEPLQLQLRMRPQSEDFLQEDLRRGGRLRHVRLAATRRGT</sequence>
<dbReference type="EMBL" id="JAGPNK010000009">
    <property type="protein sequence ID" value="KAH7313708.1"/>
    <property type="molecule type" value="Genomic_DNA"/>
</dbReference>
<evidence type="ECO:0000313" key="3">
    <source>
        <dbReference type="Proteomes" id="UP000813444"/>
    </source>
</evidence>
<dbReference type="Proteomes" id="UP000813444">
    <property type="component" value="Unassembled WGS sequence"/>
</dbReference>
<keyword evidence="1" id="KW-0812">Transmembrane</keyword>
<reference evidence="2" key="1">
    <citation type="journal article" date="2021" name="Nat. Commun.">
        <title>Genetic determinants of endophytism in the Arabidopsis root mycobiome.</title>
        <authorList>
            <person name="Mesny F."/>
            <person name="Miyauchi S."/>
            <person name="Thiergart T."/>
            <person name="Pickel B."/>
            <person name="Atanasova L."/>
            <person name="Karlsson M."/>
            <person name="Huettel B."/>
            <person name="Barry K.W."/>
            <person name="Haridas S."/>
            <person name="Chen C."/>
            <person name="Bauer D."/>
            <person name="Andreopoulos W."/>
            <person name="Pangilinan J."/>
            <person name="LaButti K."/>
            <person name="Riley R."/>
            <person name="Lipzen A."/>
            <person name="Clum A."/>
            <person name="Drula E."/>
            <person name="Henrissat B."/>
            <person name="Kohler A."/>
            <person name="Grigoriev I.V."/>
            <person name="Martin F.M."/>
            <person name="Hacquard S."/>
        </authorList>
    </citation>
    <scope>NUCLEOTIDE SEQUENCE</scope>
    <source>
        <strain evidence="2">MPI-CAGE-CH-0235</strain>
    </source>
</reference>
<evidence type="ECO:0000313" key="2">
    <source>
        <dbReference type="EMBL" id="KAH7313708.1"/>
    </source>
</evidence>
<comment type="caution">
    <text evidence="2">The sequence shown here is derived from an EMBL/GenBank/DDBJ whole genome shotgun (WGS) entry which is preliminary data.</text>
</comment>
<gene>
    <name evidence="2" type="ORF">B0I35DRAFT_480376</name>
</gene>
<dbReference type="AlphaFoldDB" id="A0A8K0SPT2"/>
<organism evidence="2 3">
    <name type="scientific">Stachybotrys elegans</name>
    <dbReference type="NCBI Taxonomy" id="80388"/>
    <lineage>
        <taxon>Eukaryota</taxon>
        <taxon>Fungi</taxon>
        <taxon>Dikarya</taxon>
        <taxon>Ascomycota</taxon>
        <taxon>Pezizomycotina</taxon>
        <taxon>Sordariomycetes</taxon>
        <taxon>Hypocreomycetidae</taxon>
        <taxon>Hypocreales</taxon>
        <taxon>Stachybotryaceae</taxon>
        <taxon>Stachybotrys</taxon>
    </lineage>
</organism>
<feature type="transmembrane region" description="Helical" evidence="1">
    <location>
        <begin position="620"/>
        <end position="642"/>
    </location>
</feature>
<protein>
    <submittedName>
        <fullName evidence="2">Uncharacterized protein</fullName>
    </submittedName>
</protein>
<dbReference type="OrthoDB" id="5381672at2759"/>